<evidence type="ECO:0000313" key="3">
    <source>
        <dbReference type="Proteomes" id="UP001210925"/>
    </source>
</evidence>
<dbReference type="PANTHER" id="PTHR31964">
    <property type="entry name" value="ADENINE NUCLEOTIDE ALPHA HYDROLASES-LIKE SUPERFAMILY PROTEIN"/>
    <property type="match status" value="1"/>
</dbReference>
<dbReference type="InterPro" id="IPR006016">
    <property type="entry name" value="UspA"/>
</dbReference>
<dbReference type="Gene3D" id="3.40.50.620">
    <property type="entry name" value="HUPs"/>
    <property type="match status" value="1"/>
</dbReference>
<feature type="domain" description="UspA" evidence="1">
    <location>
        <begin position="24"/>
        <end position="176"/>
    </location>
</feature>
<sequence length="179" mass="19782">MLVFHLENHKDLVLGAGETSHLTRSILLPIDGSETSYEAVVWANSHLINPETDNVILIHCRQIFFPTFKPFGSAETHGLAVEGVSEKQDAMDEESKRASHEILEHFGKVFLDSKVHVRGVSIVGEPRHTLMEYITEHKPDLVIMASHGKSALKAALMGSVSRYLVTHSPSAVTIIPPQK</sequence>
<comment type="caution">
    <text evidence="2">The sequence shown here is derived from an EMBL/GenBank/DDBJ whole genome shotgun (WGS) entry which is preliminary data.</text>
</comment>
<gene>
    <name evidence="2" type="ORF">HK103_006033</name>
</gene>
<name>A0AAD5UEC0_9FUNG</name>
<keyword evidence="3" id="KW-1185">Reference proteome</keyword>
<protein>
    <recommendedName>
        <fullName evidence="1">UspA domain-containing protein</fullName>
    </recommendedName>
</protein>
<dbReference type="PRINTS" id="PR01438">
    <property type="entry name" value="UNVRSLSTRESS"/>
</dbReference>
<dbReference type="PANTHER" id="PTHR31964:SF113">
    <property type="entry name" value="USPA DOMAIN-CONTAINING PROTEIN"/>
    <property type="match status" value="1"/>
</dbReference>
<dbReference type="CDD" id="cd23659">
    <property type="entry name" value="USP_At3g01520-like"/>
    <property type="match status" value="1"/>
</dbReference>
<evidence type="ECO:0000313" key="2">
    <source>
        <dbReference type="EMBL" id="KAJ3255775.1"/>
    </source>
</evidence>
<organism evidence="2 3">
    <name type="scientific">Boothiomyces macroporosus</name>
    <dbReference type="NCBI Taxonomy" id="261099"/>
    <lineage>
        <taxon>Eukaryota</taxon>
        <taxon>Fungi</taxon>
        <taxon>Fungi incertae sedis</taxon>
        <taxon>Chytridiomycota</taxon>
        <taxon>Chytridiomycota incertae sedis</taxon>
        <taxon>Chytridiomycetes</taxon>
        <taxon>Rhizophydiales</taxon>
        <taxon>Terramycetaceae</taxon>
        <taxon>Boothiomyces</taxon>
    </lineage>
</organism>
<dbReference type="InterPro" id="IPR006015">
    <property type="entry name" value="Universal_stress_UspA"/>
</dbReference>
<dbReference type="Pfam" id="PF00582">
    <property type="entry name" value="Usp"/>
    <property type="match status" value="1"/>
</dbReference>
<dbReference type="AlphaFoldDB" id="A0AAD5UEC0"/>
<dbReference type="InterPro" id="IPR014729">
    <property type="entry name" value="Rossmann-like_a/b/a_fold"/>
</dbReference>
<dbReference type="EMBL" id="JADGKB010000060">
    <property type="protein sequence ID" value="KAJ3255775.1"/>
    <property type="molecule type" value="Genomic_DNA"/>
</dbReference>
<reference evidence="2" key="1">
    <citation type="submission" date="2020-05" db="EMBL/GenBank/DDBJ databases">
        <title>Phylogenomic resolution of chytrid fungi.</title>
        <authorList>
            <person name="Stajich J.E."/>
            <person name="Amses K."/>
            <person name="Simmons R."/>
            <person name="Seto K."/>
            <person name="Myers J."/>
            <person name="Bonds A."/>
            <person name="Quandt C.A."/>
            <person name="Barry K."/>
            <person name="Liu P."/>
            <person name="Grigoriev I."/>
            <person name="Longcore J.E."/>
            <person name="James T.Y."/>
        </authorList>
    </citation>
    <scope>NUCLEOTIDE SEQUENCE</scope>
    <source>
        <strain evidence="2">PLAUS21</strain>
    </source>
</reference>
<dbReference type="SUPFAM" id="SSF52402">
    <property type="entry name" value="Adenine nucleotide alpha hydrolases-like"/>
    <property type="match status" value="1"/>
</dbReference>
<evidence type="ECO:0000259" key="1">
    <source>
        <dbReference type="Pfam" id="PF00582"/>
    </source>
</evidence>
<proteinExistence type="predicted"/>
<dbReference type="Proteomes" id="UP001210925">
    <property type="component" value="Unassembled WGS sequence"/>
</dbReference>
<accession>A0AAD5UEC0</accession>